<dbReference type="OrthoDB" id="272624at2759"/>
<dbReference type="InterPro" id="IPR017930">
    <property type="entry name" value="Myb_dom"/>
</dbReference>
<dbReference type="PROSITE" id="PS51293">
    <property type="entry name" value="SANT"/>
    <property type="match status" value="1"/>
</dbReference>
<feature type="domain" description="SANT" evidence="4">
    <location>
        <begin position="1"/>
        <end position="55"/>
    </location>
</feature>
<evidence type="ECO:0000256" key="2">
    <source>
        <dbReference type="ARBA" id="ARBA00023242"/>
    </source>
</evidence>
<dbReference type="Proteomes" id="UP000250235">
    <property type="component" value="Unassembled WGS sequence"/>
</dbReference>
<dbReference type="PROSITE" id="PS51294">
    <property type="entry name" value="HTH_MYB"/>
    <property type="match status" value="1"/>
</dbReference>
<evidence type="ECO:0000259" key="4">
    <source>
        <dbReference type="PROSITE" id="PS51293"/>
    </source>
</evidence>
<dbReference type="Gene3D" id="1.10.10.60">
    <property type="entry name" value="Homeodomain-like"/>
    <property type="match status" value="1"/>
</dbReference>
<dbReference type="AlphaFoldDB" id="A0A2Z7A4W1"/>
<dbReference type="Pfam" id="PF15963">
    <property type="entry name" value="Myb_DNA-bind_7"/>
    <property type="match status" value="1"/>
</dbReference>
<dbReference type="InterPro" id="IPR017884">
    <property type="entry name" value="SANT_dom"/>
</dbReference>
<dbReference type="GO" id="GO:0001156">
    <property type="term" value="F:TFIIIC-class transcription factor complex binding"/>
    <property type="evidence" value="ECO:0007669"/>
    <property type="project" value="TreeGrafter"/>
</dbReference>
<protein>
    <submittedName>
        <fullName evidence="6">Transcription factor TFIIIB component B''-like</fullName>
    </submittedName>
</protein>
<dbReference type="SUPFAM" id="SSF46689">
    <property type="entry name" value="Homeodomain-like"/>
    <property type="match status" value="1"/>
</dbReference>
<keyword evidence="2" id="KW-0539">Nucleus</keyword>
<feature type="region of interest" description="Disordered" evidence="3">
    <location>
        <begin position="87"/>
        <end position="163"/>
    </location>
</feature>
<accession>A0A2Z7A4W1</accession>
<feature type="domain" description="HTH myb-type" evidence="5">
    <location>
        <begin position="1"/>
        <end position="55"/>
    </location>
</feature>
<dbReference type="EMBL" id="KV025203">
    <property type="protein sequence ID" value="KZV13832.1"/>
    <property type="molecule type" value="Genomic_DNA"/>
</dbReference>
<dbReference type="GO" id="GO:0000126">
    <property type="term" value="C:transcription factor TFIIIB complex"/>
    <property type="evidence" value="ECO:0007669"/>
    <property type="project" value="TreeGrafter"/>
</dbReference>
<evidence type="ECO:0000259" key="5">
    <source>
        <dbReference type="PROSITE" id="PS51294"/>
    </source>
</evidence>
<evidence type="ECO:0000256" key="3">
    <source>
        <dbReference type="SAM" id="MobiDB-lite"/>
    </source>
</evidence>
<dbReference type="CDD" id="cd00167">
    <property type="entry name" value="SANT"/>
    <property type="match status" value="1"/>
</dbReference>
<proteinExistence type="predicted"/>
<dbReference type="SMART" id="SM00717">
    <property type="entry name" value="SANT"/>
    <property type="match status" value="1"/>
</dbReference>
<evidence type="ECO:0000313" key="7">
    <source>
        <dbReference type="Proteomes" id="UP000250235"/>
    </source>
</evidence>
<dbReference type="InterPro" id="IPR009057">
    <property type="entry name" value="Homeodomain-like_sf"/>
</dbReference>
<gene>
    <name evidence="6" type="ORF">F511_44978</name>
</gene>
<dbReference type="InterPro" id="IPR039467">
    <property type="entry name" value="TFIIIB_B''_Myb"/>
</dbReference>
<dbReference type="GO" id="GO:0005634">
    <property type="term" value="C:nucleus"/>
    <property type="evidence" value="ECO:0007669"/>
    <property type="project" value="UniProtKB-SubCell"/>
</dbReference>
<evidence type="ECO:0000256" key="1">
    <source>
        <dbReference type="ARBA" id="ARBA00004123"/>
    </source>
</evidence>
<dbReference type="FunFam" id="1.10.10.60:FF:000483">
    <property type="entry name" value="Predicted protein"/>
    <property type="match status" value="1"/>
</dbReference>
<dbReference type="InterPro" id="IPR001005">
    <property type="entry name" value="SANT/Myb"/>
</dbReference>
<reference evidence="6 7" key="1">
    <citation type="journal article" date="2015" name="Proc. Natl. Acad. Sci. U.S.A.">
        <title>The resurrection genome of Boea hygrometrica: A blueprint for survival of dehydration.</title>
        <authorList>
            <person name="Xiao L."/>
            <person name="Yang G."/>
            <person name="Zhang L."/>
            <person name="Yang X."/>
            <person name="Zhao S."/>
            <person name="Ji Z."/>
            <person name="Zhou Q."/>
            <person name="Hu M."/>
            <person name="Wang Y."/>
            <person name="Chen M."/>
            <person name="Xu Y."/>
            <person name="Jin H."/>
            <person name="Xiao X."/>
            <person name="Hu G."/>
            <person name="Bao F."/>
            <person name="Hu Y."/>
            <person name="Wan P."/>
            <person name="Li L."/>
            <person name="Deng X."/>
            <person name="Kuang T."/>
            <person name="Xiang C."/>
            <person name="Zhu J.K."/>
            <person name="Oliver M.J."/>
            <person name="He Y."/>
        </authorList>
    </citation>
    <scope>NUCLEOTIDE SEQUENCE [LARGE SCALE GENOMIC DNA]</scope>
    <source>
        <strain evidence="7">cv. XS01</strain>
    </source>
</reference>
<dbReference type="PANTHER" id="PTHR22929:SF0">
    <property type="entry name" value="TRANSCRIPTION FACTOR TFIIIB COMPONENT B'' HOMOLOG"/>
    <property type="match status" value="1"/>
</dbReference>
<organism evidence="6 7">
    <name type="scientific">Dorcoceras hygrometricum</name>
    <dbReference type="NCBI Taxonomy" id="472368"/>
    <lineage>
        <taxon>Eukaryota</taxon>
        <taxon>Viridiplantae</taxon>
        <taxon>Streptophyta</taxon>
        <taxon>Embryophyta</taxon>
        <taxon>Tracheophyta</taxon>
        <taxon>Spermatophyta</taxon>
        <taxon>Magnoliopsida</taxon>
        <taxon>eudicotyledons</taxon>
        <taxon>Gunneridae</taxon>
        <taxon>Pentapetalae</taxon>
        <taxon>asterids</taxon>
        <taxon>lamiids</taxon>
        <taxon>Lamiales</taxon>
        <taxon>Gesneriaceae</taxon>
        <taxon>Didymocarpoideae</taxon>
        <taxon>Trichosporeae</taxon>
        <taxon>Loxocarpinae</taxon>
        <taxon>Dorcoceras</taxon>
    </lineage>
</organism>
<dbReference type="GO" id="GO:0070898">
    <property type="term" value="P:RNA polymerase III preinitiation complex assembly"/>
    <property type="evidence" value="ECO:0007669"/>
    <property type="project" value="TreeGrafter"/>
</dbReference>
<sequence>MDKTPIARWSKQDTELFYEGVRQFGTDLSLIQQLFPGRTRRQVKLKYKKEEREQPLRLSDALTNRAKDHSHFEAVIVRLQQIAAEENENADKDGSIELGDNDVTDVGIPNVSDVNDEEAKNEQVEGHEKEEDVGQVLAEDGSPLKSYDSDDDLFRWSQYKSDT</sequence>
<keyword evidence="7" id="KW-1185">Reference proteome</keyword>
<comment type="subcellular location">
    <subcellularLocation>
        <location evidence="1">Nucleus</location>
    </subcellularLocation>
</comment>
<evidence type="ECO:0000313" key="6">
    <source>
        <dbReference type="EMBL" id="KZV13832.1"/>
    </source>
</evidence>
<dbReference type="PANTHER" id="PTHR22929">
    <property type="entry name" value="RNA POLYMERASE III TRANSCRIPTION INITIATION FACTOR B"/>
    <property type="match status" value="1"/>
</dbReference>
<name>A0A2Z7A4W1_9LAMI</name>
<feature type="compositionally biased region" description="Basic and acidic residues" evidence="3">
    <location>
        <begin position="117"/>
        <end position="132"/>
    </location>
</feature>